<protein>
    <submittedName>
        <fullName evidence="3">Glycosyltransferase family 4 protein</fullName>
        <ecNumber evidence="3">2.4.-.-</ecNumber>
    </submittedName>
</protein>
<keyword evidence="3" id="KW-0808">Transferase</keyword>
<feature type="domain" description="Glycosyltransferase subfamily 4-like N-terminal" evidence="2">
    <location>
        <begin position="14"/>
        <end position="171"/>
    </location>
</feature>
<evidence type="ECO:0000313" key="3">
    <source>
        <dbReference type="EMBL" id="XCB32814.1"/>
    </source>
</evidence>
<organism evidence="3">
    <name type="scientific">Tunturiibacter psychrotolerans</name>
    <dbReference type="NCBI Taxonomy" id="3069686"/>
    <lineage>
        <taxon>Bacteria</taxon>
        <taxon>Pseudomonadati</taxon>
        <taxon>Acidobacteriota</taxon>
        <taxon>Terriglobia</taxon>
        <taxon>Terriglobales</taxon>
        <taxon>Acidobacteriaceae</taxon>
        <taxon>Tunturiibacter</taxon>
    </lineage>
</organism>
<feature type="domain" description="Glycosyl transferase family 1" evidence="1">
    <location>
        <begin position="184"/>
        <end position="343"/>
    </location>
</feature>
<dbReference type="EMBL" id="CP132942">
    <property type="protein sequence ID" value="XCB32814.1"/>
    <property type="molecule type" value="Genomic_DNA"/>
</dbReference>
<reference evidence="3" key="1">
    <citation type="submission" date="2023-08" db="EMBL/GenBank/DDBJ databases">
        <authorList>
            <person name="Messyasz A."/>
            <person name="Mannisto M.K."/>
            <person name="Kerkhof L.J."/>
            <person name="Haggblom M."/>
        </authorList>
    </citation>
    <scope>NUCLEOTIDE SEQUENCE</scope>
    <source>
        <strain evidence="3">X5P6</strain>
    </source>
</reference>
<evidence type="ECO:0000259" key="2">
    <source>
        <dbReference type="Pfam" id="PF13439"/>
    </source>
</evidence>
<dbReference type="Gene3D" id="3.40.50.2000">
    <property type="entry name" value="Glycogen Phosphorylase B"/>
    <property type="match status" value="2"/>
</dbReference>
<dbReference type="KEGG" id="tpsc:RBB77_20695"/>
<proteinExistence type="predicted"/>
<dbReference type="RefSeq" id="WP_353063652.1">
    <property type="nucleotide sequence ID" value="NZ_CP132942.1"/>
</dbReference>
<dbReference type="InterPro" id="IPR001296">
    <property type="entry name" value="Glyco_trans_1"/>
</dbReference>
<evidence type="ECO:0000259" key="1">
    <source>
        <dbReference type="Pfam" id="PF00534"/>
    </source>
</evidence>
<dbReference type="AlphaFoldDB" id="A0AAU7ZPF0"/>
<dbReference type="PANTHER" id="PTHR12526:SF630">
    <property type="entry name" value="GLYCOSYLTRANSFERASE"/>
    <property type="match status" value="1"/>
</dbReference>
<gene>
    <name evidence="3" type="ORF">RBB77_20695</name>
</gene>
<dbReference type="CDD" id="cd03801">
    <property type="entry name" value="GT4_PimA-like"/>
    <property type="match status" value="1"/>
</dbReference>
<dbReference type="InterPro" id="IPR028098">
    <property type="entry name" value="Glyco_trans_4-like_N"/>
</dbReference>
<dbReference type="EC" id="2.4.-.-" evidence="3"/>
<dbReference type="Pfam" id="PF00534">
    <property type="entry name" value="Glycos_transf_1"/>
    <property type="match status" value="1"/>
</dbReference>
<dbReference type="GO" id="GO:0016757">
    <property type="term" value="F:glycosyltransferase activity"/>
    <property type="evidence" value="ECO:0007669"/>
    <property type="project" value="UniProtKB-KW"/>
</dbReference>
<dbReference type="SUPFAM" id="SSF53756">
    <property type="entry name" value="UDP-Glycosyltransferase/glycogen phosphorylase"/>
    <property type="match status" value="1"/>
</dbReference>
<keyword evidence="3" id="KW-0328">Glycosyltransferase</keyword>
<sequence>MKILHIISSGGMYGAEAVILNMSRTLNENSHSSILGVFSNSANPNLQLHEVATAQGIESHLISCAGQIDRTVPSSIRELVARANADVVHAHGYKADIYCYFALRGSSLPLVSTCHTWYDNDLTVSLYGAADRFILRNYGAVVAVSEDVRHRLLKAGVRKEKIHIVRNGIDLRPFDNAAPSLREISSPDNAPIVGLIGRLATEKGVDIFLRAAARVLADLPATKFVVIGEGPDREQLELLIDELQTRNNVFMLGRRDDMPSVYASLDIMVSASRHEGLPMAILEGMASGRPVIATAVGAVPDVIVDGHTGVLVPSENVEALAAKIVTLLNNAAQRENLGAAAKRLIEEEFSAERMTTDYLHIYEQAIAAKKQQASAHSISSAISQGKTK</sequence>
<dbReference type="PANTHER" id="PTHR12526">
    <property type="entry name" value="GLYCOSYLTRANSFERASE"/>
    <property type="match status" value="1"/>
</dbReference>
<name>A0AAU7ZPF0_9BACT</name>
<dbReference type="Pfam" id="PF13439">
    <property type="entry name" value="Glyco_transf_4"/>
    <property type="match status" value="1"/>
</dbReference>
<accession>A0AAU7ZPF0</accession>
<reference evidence="3" key="2">
    <citation type="journal article" date="2024" name="Environ. Microbiol.">
        <title>Genome analysis and description of Tunturibacter gen. nov. expands the diversity of Terriglobia in tundra soils.</title>
        <authorList>
            <person name="Messyasz A."/>
            <person name="Mannisto M.K."/>
            <person name="Kerkhof L.J."/>
            <person name="Haggblom M.M."/>
        </authorList>
    </citation>
    <scope>NUCLEOTIDE SEQUENCE</scope>
    <source>
        <strain evidence="3">X5P6</strain>
    </source>
</reference>